<keyword evidence="4 7" id="KW-0689">Ribosomal protein</keyword>
<proteinExistence type="inferred from homology"/>
<dbReference type="Pfam" id="PF00861">
    <property type="entry name" value="Ribosomal_L18p"/>
    <property type="match status" value="1"/>
</dbReference>
<evidence type="ECO:0000313" key="9">
    <source>
        <dbReference type="EMBL" id="SFT58708.1"/>
    </source>
</evidence>
<dbReference type="HAMAP" id="MF_01337_B">
    <property type="entry name" value="Ribosomal_uL18_B"/>
    <property type="match status" value="1"/>
</dbReference>
<sequence length="136" mass="14687">MTMSESTTATRKKPVGKSVAGVRRRARNQRHVRIRKKISGTPQRPRLVVSRSTKHIVAQVIDDTIGHTLAAASTHEPDMRSFEGDKTAQSTRVGELVAQRASEAGVEKVVFDRGGNAYHGRVAALADAARGGGLEF</sequence>
<evidence type="ECO:0000256" key="1">
    <source>
        <dbReference type="ARBA" id="ARBA00007116"/>
    </source>
</evidence>
<keyword evidence="2 7" id="KW-0699">rRNA-binding</keyword>
<evidence type="ECO:0000256" key="6">
    <source>
        <dbReference type="ARBA" id="ARBA00035197"/>
    </source>
</evidence>
<dbReference type="EMBL" id="FPAT01000004">
    <property type="protein sequence ID" value="SFT58708.1"/>
    <property type="molecule type" value="Genomic_DNA"/>
</dbReference>
<dbReference type="AlphaFoldDB" id="A0A1I6Z7T4"/>
<evidence type="ECO:0000256" key="2">
    <source>
        <dbReference type="ARBA" id="ARBA00022730"/>
    </source>
</evidence>
<dbReference type="STRING" id="995060.SAMN04487904_10455"/>
<comment type="function">
    <text evidence="7">This is one of the proteins that bind and probably mediate the attachment of the 5S RNA into the large ribosomal subunit, where it forms part of the central protuberance.</text>
</comment>
<dbReference type="SUPFAM" id="SSF53137">
    <property type="entry name" value="Translational machinery components"/>
    <property type="match status" value="1"/>
</dbReference>
<dbReference type="Proteomes" id="UP000199165">
    <property type="component" value="Unassembled WGS sequence"/>
</dbReference>
<dbReference type="PANTHER" id="PTHR12899:SF3">
    <property type="entry name" value="LARGE RIBOSOMAL SUBUNIT PROTEIN UL18M"/>
    <property type="match status" value="1"/>
</dbReference>
<dbReference type="InterPro" id="IPR004389">
    <property type="entry name" value="Ribosomal_uL18_bac-type"/>
</dbReference>
<keyword evidence="10" id="KW-1185">Reference proteome</keyword>
<feature type="region of interest" description="Disordered" evidence="8">
    <location>
        <begin position="1"/>
        <end position="28"/>
    </location>
</feature>
<dbReference type="OrthoDB" id="9810939at2"/>
<dbReference type="Gene3D" id="3.30.420.100">
    <property type="match status" value="1"/>
</dbReference>
<dbReference type="GO" id="GO:0022625">
    <property type="term" value="C:cytosolic large ribosomal subunit"/>
    <property type="evidence" value="ECO:0007669"/>
    <property type="project" value="TreeGrafter"/>
</dbReference>
<organism evidence="9 10">
    <name type="scientific">Actinopolyspora righensis</name>
    <dbReference type="NCBI Taxonomy" id="995060"/>
    <lineage>
        <taxon>Bacteria</taxon>
        <taxon>Bacillati</taxon>
        <taxon>Actinomycetota</taxon>
        <taxon>Actinomycetes</taxon>
        <taxon>Actinopolysporales</taxon>
        <taxon>Actinopolysporaceae</taxon>
        <taxon>Actinopolyspora</taxon>
        <taxon>Actinopolyspora alba group</taxon>
    </lineage>
</organism>
<evidence type="ECO:0000256" key="5">
    <source>
        <dbReference type="ARBA" id="ARBA00023274"/>
    </source>
</evidence>
<gene>
    <name evidence="7" type="primary">rplR</name>
    <name evidence="9" type="ORF">SAMN04487904_10455</name>
</gene>
<comment type="similarity">
    <text evidence="1 7">Belongs to the universal ribosomal protein uL18 family.</text>
</comment>
<evidence type="ECO:0000256" key="8">
    <source>
        <dbReference type="SAM" id="MobiDB-lite"/>
    </source>
</evidence>
<evidence type="ECO:0000256" key="7">
    <source>
        <dbReference type="HAMAP-Rule" id="MF_01337"/>
    </source>
</evidence>
<dbReference type="InterPro" id="IPR005484">
    <property type="entry name" value="Ribosomal_uL18_bac/plant/anim"/>
</dbReference>
<protein>
    <recommendedName>
        <fullName evidence="6 7">Large ribosomal subunit protein uL18</fullName>
    </recommendedName>
</protein>
<comment type="subunit">
    <text evidence="7">Part of the 50S ribosomal subunit; part of the 5S rRNA/L5/L18/L25 subcomplex. Contacts the 5S and 23S rRNAs.</text>
</comment>
<reference evidence="10" key="1">
    <citation type="submission" date="2016-10" db="EMBL/GenBank/DDBJ databases">
        <authorList>
            <person name="Varghese N."/>
            <person name="Submissions S."/>
        </authorList>
    </citation>
    <scope>NUCLEOTIDE SEQUENCE [LARGE SCALE GENOMIC DNA]</scope>
    <source>
        <strain evidence="10">DSM 45501</strain>
    </source>
</reference>
<dbReference type="FunFam" id="3.30.420.100:FF:000001">
    <property type="entry name" value="50S ribosomal protein L18"/>
    <property type="match status" value="1"/>
</dbReference>
<name>A0A1I6Z7T4_9ACTN</name>
<evidence type="ECO:0000313" key="10">
    <source>
        <dbReference type="Proteomes" id="UP000199165"/>
    </source>
</evidence>
<dbReference type="NCBIfam" id="TIGR00060">
    <property type="entry name" value="L18_bact"/>
    <property type="match status" value="1"/>
</dbReference>
<dbReference type="PANTHER" id="PTHR12899">
    <property type="entry name" value="39S RIBOSOMAL PROTEIN L18, MITOCHONDRIAL"/>
    <property type="match status" value="1"/>
</dbReference>
<accession>A0A1I6Z7T4</accession>
<evidence type="ECO:0000256" key="4">
    <source>
        <dbReference type="ARBA" id="ARBA00022980"/>
    </source>
</evidence>
<keyword evidence="5 7" id="KW-0687">Ribonucleoprotein</keyword>
<keyword evidence="3 7" id="KW-0694">RNA-binding</keyword>
<dbReference type="InterPro" id="IPR057268">
    <property type="entry name" value="Ribosomal_L18"/>
</dbReference>
<dbReference type="GO" id="GO:0003735">
    <property type="term" value="F:structural constituent of ribosome"/>
    <property type="evidence" value="ECO:0007669"/>
    <property type="project" value="InterPro"/>
</dbReference>
<dbReference type="GO" id="GO:0008097">
    <property type="term" value="F:5S rRNA binding"/>
    <property type="evidence" value="ECO:0007669"/>
    <property type="project" value="TreeGrafter"/>
</dbReference>
<dbReference type="CDD" id="cd00432">
    <property type="entry name" value="Ribosomal_L18_L5e"/>
    <property type="match status" value="1"/>
</dbReference>
<evidence type="ECO:0000256" key="3">
    <source>
        <dbReference type="ARBA" id="ARBA00022884"/>
    </source>
</evidence>
<dbReference type="GO" id="GO:0006412">
    <property type="term" value="P:translation"/>
    <property type="evidence" value="ECO:0007669"/>
    <property type="project" value="UniProtKB-UniRule"/>
</dbReference>